<feature type="compositionally biased region" description="Basic residues" evidence="1">
    <location>
        <begin position="30"/>
        <end position="39"/>
    </location>
</feature>
<dbReference type="Pfam" id="PF09778">
    <property type="entry name" value="Guanylate_cyc_2"/>
    <property type="match status" value="1"/>
</dbReference>
<dbReference type="AlphaFoldDB" id="A0A7S0LN83"/>
<dbReference type="PANTHER" id="PTHR31400">
    <property type="entry name" value="GUANYLYL CYCLASE DOMAIN CONTAINING PROTEIN 1 GUCD1"/>
    <property type="match status" value="1"/>
</dbReference>
<evidence type="ECO:0000313" key="2">
    <source>
        <dbReference type="EMBL" id="CAD8615953.1"/>
    </source>
</evidence>
<evidence type="ECO:0000256" key="1">
    <source>
        <dbReference type="SAM" id="MobiDB-lite"/>
    </source>
</evidence>
<reference evidence="2" key="1">
    <citation type="submission" date="2021-01" db="EMBL/GenBank/DDBJ databases">
        <authorList>
            <person name="Corre E."/>
            <person name="Pelletier E."/>
            <person name="Niang G."/>
            <person name="Scheremetjew M."/>
            <person name="Finn R."/>
            <person name="Kale V."/>
            <person name="Holt S."/>
            <person name="Cochrane G."/>
            <person name="Meng A."/>
            <person name="Brown T."/>
            <person name="Cohen L."/>
        </authorList>
    </citation>
    <scope>NUCLEOTIDE SEQUENCE</scope>
    <source>
        <strain evidence="2">PLY182g</strain>
    </source>
</reference>
<feature type="region of interest" description="Disordered" evidence="1">
    <location>
        <begin position="1"/>
        <end position="45"/>
    </location>
</feature>
<evidence type="ECO:0008006" key="3">
    <source>
        <dbReference type="Google" id="ProtNLM"/>
    </source>
</evidence>
<dbReference type="EMBL" id="HBEY01040447">
    <property type="protein sequence ID" value="CAD8615953.1"/>
    <property type="molecule type" value="Transcribed_RNA"/>
</dbReference>
<accession>A0A7S0LN83</accession>
<sequence>MSRVSWCEKSVPSQPPPMRRRATKSDLKKIKQKVSRARRRGEEAWTDEEVDRAGLTLDDQPPRTLADLVTTKLVQTADWDCGLACVQMALSSLGLNEADVPTALLRSRLASKEVWSIDLAYLLADFGVQCEYWTAHASAADTHDGCAFYAKTIEEDTARVSALLAAAAEEGVCVRERVLTAAQLWNTLMDEEYALIALVDQPSLYAPLGESRTGDFMGHYVLLVGCDAARDSILLKDPGRREARTVLVKREIFEYARLVEGTDQDLIAVPLFQSTPASPEAGSLPKVERAIARAARMGGDGQGLPE</sequence>
<organism evidence="2">
    <name type="scientific">Coccolithus braarudii</name>
    <dbReference type="NCBI Taxonomy" id="221442"/>
    <lineage>
        <taxon>Eukaryota</taxon>
        <taxon>Haptista</taxon>
        <taxon>Haptophyta</taxon>
        <taxon>Prymnesiophyceae</taxon>
        <taxon>Coccolithales</taxon>
        <taxon>Coccolithaceae</taxon>
        <taxon>Coccolithus</taxon>
    </lineage>
</organism>
<name>A0A7S0LN83_9EUKA</name>
<protein>
    <recommendedName>
        <fullName evidence="3">Guanylyl cyclase</fullName>
    </recommendedName>
</protein>
<gene>
    <name evidence="2" type="ORF">CPEL01642_LOCUS19334</name>
</gene>
<proteinExistence type="predicted"/>
<dbReference type="InterPro" id="IPR018616">
    <property type="entry name" value="GUCD1"/>
</dbReference>
<dbReference type="PANTHER" id="PTHR31400:SF1">
    <property type="entry name" value="PROTEIN GUCD1"/>
    <property type="match status" value="1"/>
</dbReference>